<dbReference type="OrthoDB" id="3255924at2759"/>
<accession>A0A164YY01</accession>
<gene>
    <name evidence="2" type="ORF">SISNIDRAFT_547327</name>
</gene>
<evidence type="ECO:0000313" key="3">
    <source>
        <dbReference type="Proteomes" id="UP000076722"/>
    </source>
</evidence>
<feature type="compositionally biased region" description="Pro residues" evidence="1">
    <location>
        <begin position="201"/>
        <end position="210"/>
    </location>
</feature>
<proteinExistence type="predicted"/>
<reference evidence="2 3" key="1">
    <citation type="journal article" date="2016" name="Mol. Biol. Evol.">
        <title>Comparative Genomics of Early-Diverging Mushroom-Forming Fungi Provides Insights into the Origins of Lignocellulose Decay Capabilities.</title>
        <authorList>
            <person name="Nagy L.G."/>
            <person name="Riley R."/>
            <person name="Tritt A."/>
            <person name="Adam C."/>
            <person name="Daum C."/>
            <person name="Floudas D."/>
            <person name="Sun H."/>
            <person name="Yadav J.S."/>
            <person name="Pangilinan J."/>
            <person name="Larsson K.H."/>
            <person name="Matsuura K."/>
            <person name="Barry K."/>
            <person name="Labutti K."/>
            <person name="Kuo R."/>
            <person name="Ohm R.A."/>
            <person name="Bhattacharya S.S."/>
            <person name="Shirouzu T."/>
            <person name="Yoshinaga Y."/>
            <person name="Martin F.M."/>
            <person name="Grigoriev I.V."/>
            <person name="Hibbett D.S."/>
        </authorList>
    </citation>
    <scope>NUCLEOTIDE SEQUENCE [LARGE SCALE GENOMIC DNA]</scope>
    <source>
        <strain evidence="2 3">HHB9708</strain>
    </source>
</reference>
<name>A0A164YY01_9AGAM</name>
<keyword evidence="3" id="KW-1185">Reference proteome</keyword>
<feature type="compositionally biased region" description="Polar residues" evidence="1">
    <location>
        <begin position="254"/>
        <end position="268"/>
    </location>
</feature>
<protein>
    <submittedName>
        <fullName evidence="2">Uncharacterized protein</fullName>
    </submittedName>
</protein>
<feature type="compositionally biased region" description="Low complexity" evidence="1">
    <location>
        <begin position="296"/>
        <end position="316"/>
    </location>
</feature>
<dbReference type="EMBL" id="KV419397">
    <property type="protein sequence ID" value="KZS97347.1"/>
    <property type="molecule type" value="Genomic_DNA"/>
</dbReference>
<sequence length="364" mass="40407">MDSISWYDAVRASVGSCLPYIPLINPRPRPTPTLARNDELEGLLAESTDGEDDAMSLHSNIGRGERERRRKKKKRGIQLFGFYLFGRPDLEDEQREQEEERERLRRRTSRILSAATLDADASVVEDASIADISARWTAPLTDEDLAREEEEQRQREERRFARRQRRELKRALQSGESENFEGFPGSGQYPTAQAPMTVPSPHSPLSPSQPPDEDYGPFEAAMDQHVYEPQDIEDADFGGETYSKKARRADRTDGSQSQSVTSSNNGTQPRPHLVPLPPSSAGELEAPPRRKKKSKSSSASNKSSHSATSQSTSLHSPTATSPPAIHINVDTPAFEGFPIDSGLPSPRLGGRTKFARQYPSGINL</sequence>
<dbReference type="Proteomes" id="UP000076722">
    <property type="component" value="Unassembled WGS sequence"/>
</dbReference>
<organism evidence="2 3">
    <name type="scientific">Sistotremastrum niveocremeum HHB9708</name>
    <dbReference type="NCBI Taxonomy" id="1314777"/>
    <lineage>
        <taxon>Eukaryota</taxon>
        <taxon>Fungi</taxon>
        <taxon>Dikarya</taxon>
        <taxon>Basidiomycota</taxon>
        <taxon>Agaricomycotina</taxon>
        <taxon>Agaricomycetes</taxon>
        <taxon>Sistotremastrales</taxon>
        <taxon>Sistotremastraceae</taxon>
        <taxon>Sertulicium</taxon>
        <taxon>Sertulicium niveocremeum</taxon>
    </lineage>
</organism>
<feature type="compositionally biased region" description="Basic and acidic residues" evidence="1">
    <location>
        <begin position="150"/>
        <end position="159"/>
    </location>
</feature>
<feature type="region of interest" description="Disordered" evidence="1">
    <location>
        <begin position="143"/>
        <end position="364"/>
    </location>
</feature>
<dbReference type="AlphaFoldDB" id="A0A164YY01"/>
<evidence type="ECO:0000313" key="2">
    <source>
        <dbReference type="EMBL" id="KZS97347.1"/>
    </source>
</evidence>
<evidence type="ECO:0000256" key="1">
    <source>
        <dbReference type="SAM" id="MobiDB-lite"/>
    </source>
</evidence>